<accession>A0A7J6JCR2</accession>
<sequence length="74" mass="8627">MLRPLEFLKPQIHLPSRSLLNNKSDPLRTPDLELQQICYLQQFVAVQLCSFLGYEAFEIWMDCTSSTFLSLSNF</sequence>
<keyword evidence="2" id="KW-1185">Reference proteome</keyword>
<dbReference type="Proteomes" id="UP000011096">
    <property type="component" value="Unassembled WGS sequence"/>
</dbReference>
<reference evidence="1 2" key="2">
    <citation type="submission" date="2020-04" db="EMBL/GenBank/DDBJ databases">
        <title>Genome sequencing and assembly of multiple isolates from the Colletotrichum gloeosporioides species complex.</title>
        <authorList>
            <person name="Gan P."/>
            <person name="Shirasu K."/>
        </authorList>
    </citation>
    <scope>NUCLEOTIDE SEQUENCE [LARGE SCALE GENOMIC DNA]</scope>
    <source>
        <strain evidence="1 2">Nara gc5</strain>
    </source>
</reference>
<dbReference type="RefSeq" id="XP_066009294.1">
    <property type="nucleotide sequence ID" value="XM_066151146.1"/>
</dbReference>
<proteinExistence type="predicted"/>
<reference evidence="1 2" key="1">
    <citation type="submission" date="2012-08" db="EMBL/GenBank/DDBJ databases">
        <authorList>
            <person name="Gan P.H.P."/>
            <person name="Ikeda K."/>
            <person name="Irieda H."/>
            <person name="Narusaka M."/>
            <person name="O'Connell R.J."/>
            <person name="Narusaka Y."/>
            <person name="Takano Y."/>
            <person name="Kubo Y."/>
            <person name="Shirasu K."/>
        </authorList>
    </citation>
    <scope>NUCLEOTIDE SEQUENCE [LARGE SCALE GENOMIC DNA]</scope>
    <source>
        <strain evidence="1 2">Nara gc5</strain>
    </source>
</reference>
<gene>
    <name evidence="1" type="ORF">CGGC5_v003581</name>
</gene>
<dbReference type="AlphaFoldDB" id="A0A7J6JCR2"/>
<evidence type="ECO:0000313" key="2">
    <source>
        <dbReference type="Proteomes" id="UP000011096"/>
    </source>
</evidence>
<dbReference type="InParanoid" id="A0A7J6JCR2"/>
<name>A0A7J6JCR2_COLFN</name>
<protein>
    <submittedName>
        <fullName evidence="1">Uncharacterized protein</fullName>
    </submittedName>
</protein>
<evidence type="ECO:0000313" key="1">
    <source>
        <dbReference type="EMBL" id="KAF4488078.1"/>
    </source>
</evidence>
<dbReference type="EMBL" id="ANPB02000002">
    <property type="protein sequence ID" value="KAF4488078.1"/>
    <property type="molecule type" value="Genomic_DNA"/>
</dbReference>
<organism evidence="1 2">
    <name type="scientific">Colletotrichum fructicola (strain Nara gc5)</name>
    <name type="common">Anthracnose fungus</name>
    <name type="synonym">Colletotrichum gloeosporioides (strain Nara gc5)</name>
    <dbReference type="NCBI Taxonomy" id="1213859"/>
    <lineage>
        <taxon>Eukaryota</taxon>
        <taxon>Fungi</taxon>
        <taxon>Dikarya</taxon>
        <taxon>Ascomycota</taxon>
        <taxon>Pezizomycotina</taxon>
        <taxon>Sordariomycetes</taxon>
        <taxon>Hypocreomycetidae</taxon>
        <taxon>Glomerellales</taxon>
        <taxon>Glomerellaceae</taxon>
        <taxon>Colletotrichum</taxon>
        <taxon>Colletotrichum gloeosporioides species complex</taxon>
    </lineage>
</organism>
<comment type="caution">
    <text evidence="1">The sequence shown here is derived from an EMBL/GenBank/DDBJ whole genome shotgun (WGS) entry which is preliminary data.</text>
</comment>
<dbReference type="GeneID" id="90979697"/>